<dbReference type="PANTHER" id="PTHR11601">
    <property type="entry name" value="CYSTEINE DESULFURYLASE FAMILY MEMBER"/>
    <property type="match status" value="1"/>
</dbReference>
<dbReference type="EC" id="2.8.1.7" evidence="3"/>
<dbReference type="InterPro" id="IPR015424">
    <property type="entry name" value="PyrdxlP-dep_Trfase"/>
</dbReference>
<dbReference type="Proteomes" id="UP000011058">
    <property type="component" value="Chromosome"/>
</dbReference>
<evidence type="ECO:0000256" key="2">
    <source>
        <dbReference type="ARBA" id="ARBA00006490"/>
    </source>
</evidence>
<keyword evidence="8" id="KW-0408">Iron</keyword>
<dbReference type="HOGENOM" id="CLU_003433_0_2_10"/>
<evidence type="ECO:0000256" key="4">
    <source>
        <dbReference type="ARBA" id="ARBA00022679"/>
    </source>
</evidence>
<keyword evidence="4 13" id="KW-0808">Transferase</keyword>
<evidence type="ECO:0000256" key="3">
    <source>
        <dbReference type="ARBA" id="ARBA00012239"/>
    </source>
</evidence>
<dbReference type="STRING" id="1166018.FAES_1507"/>
<reference evidence="13 14" key="1">
    <citation type="journal article" date="2012" name="J. Bacteriol.">
        <title>Genome Sequence of Fibrella aestuarina BUZ 2T, a Filamentous Marine Bacterium.</title>
        <authorList>
            <person name="Filippini M."/>
            <person name="Qi W."/>
            <person name="Blom J."/>
            <person name="Goesmann A."/>
            <person name="Smits T.H."/>
            <person name="Bagheri H.C."/>
        </authorList>
    </citation>
    <scope>NUCLEOTIDE SEQUENCE [LARGE SCALE GENOMIC DNA]</scope>
    <source>
        <strain evidence="14">BUZ 2T</strain>
    </source>
</reference>
<dbReference type="Gene3D" id="3.90.1150.10">
    <property type="entry name" value="Aspartate Aminotransferase, domain 1"/>
    <property type="match status" value="1"/>
</dbReference>
<dbReference type="GO" id="GO:0051537">
    <property type="term" value="F:2 iron, 2 sulfur cluster binding"/>
    <property type="evidence" value="ECO:0007669"/>
    <property type="project" value="UniProtKB-KW"/>
</dbReference>
<dbReference type="InterPro" id="IPR015422">
    <property type="entry name" value="PyrdxlP-dep_Trfase_small"/>
</dbReference>
<dbReference type="FunFam" id="3.40.640.10:FF:000003">
    <property type="entry name" value="Cysteine desulfurase IscS"/>
    <property type="match status" value="1"/>
</dbReference>
<dbReference type="SUPFAM" id="SSF53383">
    <property type="entry name" value="PLP-dependent transferases"/>
    <property type="match status" value="1"/>
</dbReference>
<dbReference type="PATRIC" id="fig|1166018.3.peg.3241"/>
<dbReference type="InterPro" id="IPR015421">
    <property type="entry name" value="PyrdxlP-dep_Trfase_major"/>
</dbReference>
<dbReference type="Gene3D" id="3.40.640.10">
    <property type="entry name" value="Type I PLP-dependent aspartate aminotransferase-like (Major domain)"/>
    <property type="match status" value="1"/>
</dbReference>
<comment type="similarity">
    <text evidence="2">Belongs to the class-V pyridoxal-phosphate-dependent aminotransferase family. NifS/IscS subfamily.</text>
</comment>
<evidence type="ECO:0000256" key="1">
    <source>
        <dbReference type="ARBA" id="ARBA00001933"/>
    </source>
</evidence>
<dbReference type="Pfam" id="PF00266">
    <property type="entry name" value="Aminotran_5"/>
    <property type="match status" value="1"/>
</dbReference>
<keyword evidence="9" id="KW-0411">Iron-sulfur</keyword>
<dbReference type="OrthoDB" id="9804366at2"/>
<evidence type="ECO:0000256" key="10">
    <source>
        <dbReference type="ARBA" id="ARBA00050776"/>
    </source>
</evidence>
<dbReference type="InterPro" id="IPR020578">
    <property type="entry name" value="Aminotrans_V_PyrdxlP_BS"/>
</dbReference>
<dbReference type="InterPro" id="IPR016454">
    <property type="entry name" value="Cysteine_dSase"/>
</dbReference>
<dbReference type="InterPro" id="IPR000192">
    <property type="entry name" value="Aminotrans_V_dom"/>
</dbReference>
<dbReference type="KEGG" id="fae:FAES_1507"/>
<dbReference type="PIRSF" id="PIRSF005572">
    <property type="entry name" value="NifS"/>
    <property type="match status" value="1"/>
</dbReference>
<organism evidence="13 14">
    <name type="scientific">Fibrella aestuarina BUZ 2</name>
    <dbReference type="NCBI Taxonomy" id="1166018"/>
    <lineage>
        <taxon>Bacteria</taxon>
        <taxon>Pseudomonadati</taxon>
        <taxon>Bacteroidota</taxon>
        <taxon>Cytophagia</taxon>
        <taxon>Cytophagales</taxon>
        <taxon>Spirosomataceae</taxon>
        <taxon>Fibrella</taxon>
    </lineage>
</organism>
<evidence type="ECO:0000256" key="9">
    <source>
        <dbReference type="ARBA" id="ARBA00023014"/>
    </source>
</evidence>
<evidence type="ECO:0000256" key="11">
    <source>
        <dbReference type="RuleBase" id="RU004504"/>
    </source>
</evidence>
<keyword evidence="5" id="KW-0001">2Fe-2S</keyword>
<keyword evidence="6" id="KW-0479">Metal-binding</keyword>
<name>I0K5W4_9BACT</name>
<dbReference type="PANTHER" id="PTHR11601:SF34">
    <property type="entry name" value="CYSTEINE DESULFURASE"/>
    <property type="match status" value="1"/>
</dbReference>
<dbReference type="GO" id="GO:0046872">
    <property type="term" value="F:metal ion binding"/>
    <property type="evidence" value="ECO:0007669"/>
    <property type="project" value="UniProtKB-KW"/>
</dbReference>
<dbReference type="GO" id="GO:0031071">
    <property type="term" value="F:cysteine desulfurase activity"/>
    <property type="evidence" value="ECO:0007669"/>
    <property type="project" value="UniProtKB-EC"/>
</dbReference>
<dbReference type="eggNOG" id="COG1104">
    <property type="taxonomic scope" value="Bacteria"/>
</dbReference>
<evidence type="ECO:0000256" key="7">
    <source>
        <dbReference type="ARBA" id="ARBA00022898"/>
    </source>
</evidence>
<evidence type="ECO:0000256" key="6">
    <source>
        <dbReference type="ARBA" id="ARBA00022723"/>
    </source>
</evidence>
<keyword evidence="14" id="KW-1185">Reference proteome</keyword>
<dbReference type="NCBIfam" id="NF002806">
    <property type="entry name" value="PRK02948.1"/>
    <property type="match status" value="1"/>
</dbReference>
<feature type="domain" description="Aminotransferase class V" evidence="12">
    <location>
        <begin position="5"/>
        <end position="366"/>
    </location>
</feature>
<dbReference type="RefSeq" id="WP_015330616.1">
    <property type="nucleotide sequence ID" value="NC_020054.1"/>
</dbReference>
<evidence type="ECO:0000313" key="13">
    <source>
        <dbReference type="EMBL" id="CCG99517.1"/>
    </source>
</evidence>
<accession>I0K5W4</accession>
<gene>
    <name evidence="13" type="ORF">FAES_1507</name>
</gene>
<comment type="catalytic activity">
    <reaction evidence="10">
        <text>(sulfur carrier)-H + L-cysteine = (sulfur carrier)-SH + L-alanine</text>
        <dbReference type="Rhea" id="RHEA:43892"/>
        <dbReference type="Rhea" id="RHEA-COMP:14737"/>
        <dbReference type="Rhea" id="RHEA-COMP:14739"/>
        <dbReference type="ChEBI" id="CHEBI:29917"/>
        <dbReference type="ChEBI" id="CHEBI:35235"/>
        <dbReference type="ChEBI" id="CHEBI:57972"/>
        <dbReference type="ChEBI" id="CHEBI:64428"/>
        <dbReference type="EC" id="2.8.1.7"/>
    </reaction>
</comment>
<evidence type="ECO:0000256" key="8">
    <source>
        <dbReference type="ARBA" id="ARBA00023004"/>
    </source>
</evidence>
<sequence length="386" mass="41624">MNYPTYLDYNATTPVDERVLDAMLPYLTTHFGNAASRTHVYGLKAEEAVDQARRQLADLLGAHPVEIVFTSGATESINLALKGVFEANQHRGNHIITVQTEHKAVLDTCEHLTQLGAEVTYLQPDETGLISPQQLIAALTPQTVLVSVMWANNETGVIQPIAELAQLTHEHGALFHTDATQAVGKLPIDLSTLPIDLLSLSGHKLYAPKGIGALYVRRKTSLTAQQDGGRHERGRRSGTLNVPGIVALGAAAELAGSMLDAEAQRLALLRDRLEEGIRTHTGATNLRLNGHPQQRLPNTLNLAFPDTDGELLLMSLNQIAVSNGSACNAASTDPSHVLKAMGLPDDLAYASVRFSLGRFTTEDDIDLAIRHVADVVESLRLAMARG</sequence>
<evidence type="ECO:0000256" key="5">
    <source>
        <dbReference type="ARBA" id="ARBA00022714"/>
    </source>
</evidence>
<evidence type="ECO:0000313" key="14">
    <source>
        <dbReference type="Proteomes" id="UP000011058"/>
    </source>
</evidence>
<comment type="cofactor">
    <cofactor evidence="1 11">
        <name>pyridoxal 5'-phosphate</name>
        <dbReference type="ChEBI" id="CHEBI:597326"/>
    </cofactor>
</comment>
<keyword evidence="7" id="KW-0663">Pyridoxal phosphate</keyword>
<dbReference type="PROSITE" id="PS00595">
    <property type="entry name" value="AA_TRANSFER_CLASS_5"/>
    <property type="match status" value="1"/>
</dbReference>
<evidence type="ECO:0000259" key="12">
    <source>
        <dbReference type="Pfam" id="PF00266"/>
    </source>
</evidence>
<dbReference type="AlphaFoldDB" id="I0K5W4"/>
<protein>
    <recommendedName>
        <fullName evidence="3">cysteine desulfurase</fullName>
        <ecNumber evidence="3">2.8.1.7</ecNumber>
    </recommendedName>
</protein>
<proteinExistence type="inferred from homology"/>
<dbReference type="EMBL" id="HE796683">
    <property type="protein sequence ID" value="CCG99517.1"/>
    <property type="molecule type" value="Genomic_DNA"/>
</dbReference>